<protein>
    <submittedName>
        <fullName evidence="2">Uncharacterized protein</fullName>
    </submittedName>
</protein>
<reference evidence="3" key="1">
    <citation type="journal article" date="2019" name="Int. J. Syst. Evol. Microbiol.">
        <title>The Global Catalogue of Microorganisms (GCM) 10K type strain sequencing project: providing services to taxonomists for standard genome sequencing and annotation.</title>
        <authorList>
            <consortium name="The Broad Institute Genomics Platform"/>
            <consortium name="The Broad Institute Genome Sequencing Center for Infectious Disease"/>
            <person name="Wu L."/>
            <person name="Ma J."/>
        </authorList>
    </citation>
    <scope>NUCLEOTIDE SEQUENCE [LARGE SCALE GENOMIC DNA]</scope>
    <source>
        <strain evidence="3">CGMCC 4.7683</strain>
    </source>
</reference>
<dbReference type="EMBL" id="BNAY01000004">
    <property type="protein sequence ID" value="GHH18986.1"/>
    <property type="molecule type" value="Genomic_DNA"/>
</dbReference>
<feature type="transmembrane region" description="Helical" evidence="1">
    <location>
        <begin position="12"/>
        <end position="36"/>
    </location>
</feature>
<keyword evidence="3" id="KW-1185">Reference proteome</keyword>
<accession>A0ABQ3LLF3</accession>
<evidence type="ECO:0000313" key="3">
    <source>
        <dbReference type="Proteomes" id="UP000635387"/>
    </source>
</evidence>
<evidence type="ECO:0000313" key="2">
    <source>
        <dbReference type="EMBL" id="GHH18986.1"/>
    </source>
</evidence>
<proteinExistence type="predicted"/>
<keyword evidence="1" id="KW-0472">Membrane</keyword>
<keyword evidence="1" id="KW-1133">Transmembrane helix</keyword>
<dbReference type="RefSeq" id="WP_229907836.1">
    <property type="nucleotide sequence ID" value="NZ_BNAY01000004.1"/>
</dbReference>
<feature type="transmembrane region" description="Helical" evidence="1">
    <location>
        <begin position="42"/>
        <end position="62"/>
    </location>
</feature>
<gene>
    <name evidence="2" type="ORF">GCM10017790_37050</name>
</gene>
<keyword evidence="1" id="KW-0812">Transmembrane</keyword>
<sequence length="71" mass="7859">MTDERLVISRTPGVFGHLVLVFLFGTLTVVMAFGVIGDYKLAVRIVAGVLCAVFIYCGTIEFRNYRPLTMS</sequence>
<name>A0ABQ3LLF3_9PSEU</name>
<evidence type="ECO:0000256" key="1">
    <source>
        <dbReference type="SAM" id="Phobius"/>
    </source>
</evidence>
<dbReference type="Proteomes" id="UP000635387">
    <property type="component" value="Unassembled WGS sequence"/>
</dbReference>
<comment type="caution">
    <text evidence="2">The sequence shown here is derived from an EMBL/GenBank/DDBJ whole genome shotgun (WGS) entry which is preliminary data.</text>
</comment>
<organism evidence="2 3">
    <name type="scientific">Amycolatopsis oliviviridis</name>
    <dbReference type="NCBI Taxonomy" id="1471590"/>
    <lineage>
        <taxon>Bacteria</taxon>
        <taxon>Bacillati</taxon>
        <taxon>Actinomycetota</taxon>
        <taxon>Actinomycetes</taxon>
        <taxon>Pseudonocardiales</taxon>
        <taxon>Pseudonocardiaceae</taxon>
        <taxon>Amycolatopsis</taxon>
    </lineage>
</organism>